<sequence length="1176" mass="127664">MPPSPSLRFSPGRDTRKDHRRGRSLEGGLLIREKDDDLALFNEMQDKERDSFLLHSTDDLDDSLSTNLRYFSDFKLGISIPARRQGSDLLNADGDKNDYDWLLTPPDTPLFPSLDDETPSINYSHRGRPQSQPISIARSKTAEKSNKTNRSSASPHRLSPSPRSSNSTLQSRGRPVSGHHSSSTPTLQPTTPSRSPSRSTTPNKPSTPTMRSSTPTPRRMSTGSSVTVASSGRTGASPVKTSRGNSASPKLRAWQSNIPGFSTEAPPNLRTSLADRPASYVRGSSPASRNGRGLSPSSSNGRGLSPVSSNARGLSPASRNSRDLSSKRQSMSPTASRSASSSCSHDRDQFSSQSKGSVASSGDDDIDSLHSFSVSISDRSAVKKIGAYPSSRAHVLSKKPSRILSSSAPKRSFDSALRQMDRRSPQNMFRPLLSSVPSTTFYAGKGSSSHRPAISRNSSITTSSNASSEQGTSVAPDFEGVDQNQDQRATEWGKTPDLDVEDEVFDFDNVDEIVENVGQEYQDKNSKTLFGDCDINEVKADESENFSINIASESIRVQDELLEASFQKKTITCSKCGKTFNNMDYIEDYDDVCIDCIEKGEHLPLPAPETSVVTQSSTKDYDLTKESETYAELGHDELVAEMPDFTSKSQVVLVEAAKYDGEGKSQLCDSSLRKTMEEEEKHFHDPQVVDQLADGPNQSTCDSIDQRLQHSIAHPSSKVDVSQGVGISVLLNRSVSSKWPVVQGRTFSATTLDDLSYVRDSMNSMRSSIGHGSTSTSSSVDLSSSRQTDARVKRQLSCRKADVENSRHGATIKPLSRGSSFSGISNHTHHAMVSDKSTSEENFDISTVKMEYEAVEETLAVNEEIVGDAKLDSLHSTATGLDKQEHTESCIMMDAPASELLSHTPRVQSMDTSVAPISHDDYCISSVNAEEIANEGSISDIEVPDVNQGVFSIEIDSILDTGICGVDIELDPTLVSSNMISREVDMDHESTPGLKKDKTLSLSPQNTVDDLQEPSLPRNSGDISLSASNSCITEESTVMIEGPAGHKSRSLTLEEATDTILFCSSIVHNLAYQAATIGMEKENMVSLEGSRPTVTMLGKISPDKKDSRGRIGNKRTPRSTKSSLKRVETAVVKASSPKTKTEIKSVGSVPCESDHPNRVDSEKPLKLESKCNCTVM</sequence>
<feature type="compositionally biased region" description="Low complexity" evidence="1">
    <location>
        <begin position="150"/>
        <end position="167"/>
    </location>
</feature>
<feature type="compositionally biased region" description="Low complexity" evidence="1">
    <location>
        <begin position="351"/>
        <end position="361"/>
    </location>
</feature>
<keyword evidence="3" id="KW-1185">Reference proteome</keyword>
<dbReference type="AlphaFoldDB" id="A0A7J6WBR7"/>
<dbReference type="EMBL" id="JABWDY010018249">
    <property type="protein sequence ID" value="KAF5194809.1"/>
    <property type="molecule type" value="Genomic_DNA"/>
</dbReference>
<feature type="region of interest" description="Disordered" evidence="1">
    <location>
        <begin position="101"/>
        <end position="364"/>
    </location>
</feature>
<feature type="compositionally biased region" description="Basic and acidic residues" evidence="1">
    <location>
        <begin position="1152"/>
        <end position="1164"/>
    </location>
</feature>
<feature type="region of interest" description="Disordered" evidence="1">
    <location>
        <begin position="1095"/>
        <end position="1164"/>
    </location>
</feature>
<gene>
    <name evidence="2" type="ORF">FRX31_015604</name>
</gene>
<dbReference type="Proteomes" id="UP000554482">
    <property type="component" value="Unassembled WGS sequence"/>
</dbReference>
<feature type="compositionally biased region" description="Polar residues" evidence="1">
    <location>
        <begin position="295"/>
        <end position="312"/>
    </location>
</feature>
<protein>
    <submittedName>
        <fullName evidence="2">Serine-rich adhesin for platelets-like protein</fullName>
    </submittedName>
</protein>
<dbReference type="PANTHER" id="PTHR31949:SF3">
    <property type="entry name" value="RUN_FYVE DOMAIN PROTEIN"/>
    <property type="match status" value="1"/>
</dbReference>
<proteinExistence type="predicted"/>
<comment type="caution">
    <text evidence="2">The sequence shown here is derived from an EMBL/GenBank/DDBJ whole genome shotgun (WGS) entry which is preliminary data.</text>
</comment>
<feature type="compositionally biased region" description="Low complexity" evidence="1">
    <location>
        <begin position="454"/>
        <end position="468"/>
    </location>
</feature>
<dbReference type="GO" id="GO:0055028">
    <property type="term" value="C:cortical microtubule"/>
    <property type="evidence" value="ECO:0007669"/>
    <property type="project" value="TreeGrafter"/>
</dbReference>
<organism evidence="2 3">
    <name type="scientific">Thalictrum thalictroides</name>
    <name type="common">Rue-anemone</name>
    <name type="synonym">Anemone thalictroides</name>
    <dbReference type="NCBI Taxonomy" id="46969"/>
    <lineage>
        <taxon>Eukaryota</taxon>
        <taxon>Viridiplantae</taxon>
        <taxon>Streptophyta</taxon>
        <taxon>Embryophyta</taxon>
        <taxon>Tracheophyta</taxon>
        <taxon>Spermatophyta</taxon>
        <taxon>Magnoliopsida</taxon>
        <taxon>Ranunculales</taxon>
        <taxon>Ranunculaceae</taxon>
        <taxon>Thalictroideae</taxon>
        <taxon>Thalictrum</taxon>
    </lineage>
</organism>
<accession>A0A7J6WBR7</accession>
<feature type="compositionally biased region" description="Basic and acidic residues" evidence="1">
    <location>
        <begin position="983"/>
        <end position="999"/>
    </location>
</feature>
<dbReference type="GO" id="GO:0043622">
    <property type="term" value="P:cortical microtubule organization"/>
    <property type="evidence" value="ECO:0007669"/>
    <property type="project" value="TreeGrafter"/>
</dbReference>
<feature type="region of interest" description="Disordered" evidence="1">
    <location>
        <begin position="396"/>
        <end position="424"/>
    </location>
</feature>
<name>A0A7J6WBR7_THATH</name>
<feature type="compositionally biased region" description="Low complexity" evidence="1">
    <location>
        <begin position="767"/>
        <end position="785"/>
    </location>
</feature>
<feature type="region of interest" description="Disordered" evidence="1">
    <location>
        <begin position="983"/>
        <end position="1025"/>
    </location>
</feature>
<feature type="region of interest" description="Disordered" evidence="1">
    <location>
        <begin position="443"/>
        <end position="495"/>
    </location>
</feature>
<evidence type="ECO:0000313" key="2">
    <source>
        <dbReference type="EMBL" id="KAF5194809.1"/>
    </source>
</evidence>
<feature type="compositionally biased region" description="Low complexity" evidence="1">
    <location>
        <begin position="330"/>
        <end position="343"/>
    </location>
</feature>
<feature type="compositionally biased region" description="Low complexity" evidence="1">
    <location>
        <begin position="181"/>
        <end position="235"/>
    </location>
</feature>
<dbReference type="PANTHER" id="PTHR31949">
    <property type="entry name" value="GASTRIC MUCIN-LIKE PROTEIN"/>
    <property type="match status" value="1"/>
</dbReference>
<dbReference type="OrthoDB" id="1929779at2759"/>
<evidence type="ECO:0000256" key="1">
    <source>
        <dbReference type="SAM" id="MobiDB-lite"/>
    </source>
</evidence>
<feature type="compositionally biased region" description="Polar residues" evidence="1">
    <location>
        <begin position="119"/>
        <end position="134"/>
    </location>
</feature>
<feature type="compositionally biased region" description="Polar residues" evidence="1">
    <location>
        <begin position="1000"/>
        <end position="1009"/>
    </location>
</feature>
<feature type="region of interest" description="Disordered" evidence="1">
    <location>
        <begin position="766"/>
        <end position="805"/>
    </location>
</feature>
<evidence type="ECO:0000313" key="3">
    <source>
        <dbReference type="Proteomes" id="UP000554482"/>
    </source>
</evidence>
<feature type="region of interest" description="Disordered" evidence="1">
    <location>
        <begin position="1"/>
        <end position="27"/>
    </location>
</feature>
<reference evidence="2 3" key="1">
    <citation type="submission" date="2020-06" db="EMBL/GenBank/DDBJ databases">
        <title>Transcriptomic and genomic resources for Thalictrum thalictroides and T. hernandezii: Facilitating candidate gene discovery in an emerging model plant lineage.</title>
        <authorList>
            <person name="Arias T."/>
            <person name="Riano-Pachon D.M."/>
            <person name="Di Stilio V.S."/>
        </authorList>
    </citation>
    <scope>NUCLEOTIDE SEQUENCE [LARGE SCALE GENOMIC DNA]</scope>
    <source>
        <strain evidence="3">cv. WT478/WT964</strain>
        <tissue evidence="2">Leaves</tissue>
    </source>
</reference>
<feature type="compositionally biased region" description="Polar residues" evidence="1">
    <location>
        <begin position="239"/>
        <end position="260"/>
    </location>
</feature>